<protein>
    <recommendedName>
        <fullName evidence="3">Ig-like domain-containing protein</fullName>
    </recommendedName>
</protein>
<dbReference type="InterPro" id="IPR013783">
    <property type="entry name" value="Ig-like_fold"/>
</dbReference>
<dbReference type="InterPro" id="IPR050958">
    <property type="entry name" value="Cell_Adh-Cytoskel_Orgn"/>
</dbReference>
<dbReference type="GO" id="GO:0030424">
    <property type="term" value="C:axon"/>
    <property type="evidence" value="ECO:0007669"/>
    <property type="project" value="TreeGrafter"/>
</dbReference>
<dbReference type="Pfam" id="PF07679">
    <property type="entry name" value="I-set"/>
    <property type="match status" value="1"/>
</dbReference>
<dbReference type="SUPFAM" id="SSF48726">
    <property type="entry name" value="Immunoglobulin"/>
    <property type="match status" value="1"/>
</dbReference>
<evidence type="ECO:0000313" key="4">
    <source>
        <dbReference type="EMBL" id="CAL1541880.1"/>
    </source>
</evidence>
<organism evidence="4 5">
    <name type="scientific">Lymnaea stagnalis</name>
    <name type="common">Great pond snail</name>
    <name type="synonym">Helix stagnalis</name>
    <dbReference type="NCBI Taxonomy" id="6523"/>
    <lineage>
        <taxon>Eukaryota</taxon>
        <taxon>Metazoa</taxon>
        <taxon>Spiralia</taxon>
        <taxon>Lophotrochozoa</taxon>
        <taxon>Mollusca</taxon>
        <taxon>Gastropoda</taxon>
        <taxon>Heterobranchia</taxon>
        <taxon>Euthyneura</taxon>
        <taxon>Panpulmonata</taxon>
        <taxon>Hygrophila</taxon>
        <taxon>Lymnaeoidea</taxon>
        <taxon>Lymnaeidae</taxon>
        <taxon>Lymnaea</taxon>
    </lineage>
</organism>
<dbReference type="GO" id="GO:0005886">
    <property type="term" value="C:plasma membrane"/>
    <property type="evidence" value="ECO:0007669"/>
    <property type="project" value="TreeGrafter"/>
</dbReference>
<dbReference type="InterPro" id="IPR013098">
    <property type="entry name" value="Ig_I-set"/>
</dbReference>
<evidence type="ECO:0000313" key="5">
    <source>
        <dbReference type="Proteomes" id="UP001497497"/>
    </source>
</evidence>
<dbReference type="GO" id="GO:0050808">
    <property type="term" value="P:synapse organization"/>
    <property type="evidence" value="ECO:0007669"/>
    <property type="project" value="TreeGrafter"/>
</dbReference>
<dbReference type="GO" id="GO:0007156">
    <property type="term" value="P:homophilic cell adhesion via plasma membrane adhesion molecules"/>
    <property type="evidence" value="ECO:0007669"/>
    <property type="project" value="TreeGrafter"/>
</dbReference>
<gene>
    <name evidence="4" type="ORF">GSLYS_00015486001</name>
</gene>
<evidence type="ECO:0000259" key="3">
    <source>
        <dbReference type="PROSITE" id="PS50835"/>
    </source>
</evidence>
<name>A0AAV2IAL7_LYMST</name>
<keyword evidence="1" id="KW-0732">Signal</keyword>
<proteinExistence type="predicted"/>
<keyword evidence="2" id="KW-1015">Disulfide bond</keyword>
<evidence type="ECO:0000256" key="1">
    <source>
        <dbReference type="ARBA" id="ARBA00022729"/>
    </source>
</evidence>
<dbReference type="EMBL" id="CAXITT010000456">
    <property type="protein sequence ID" value="CAL1541880.1"/>
    <property type="molecule type" value="Genomic_DNA"/>
</dbReference>
<dbReference type="Proteomes" id="UP001497497">
    <property type="component" value="Unassembled WGS sequence"/>
</dbReference>
<reference evidence="4 5" key="1">
    <citation type="submission" date="2024-04" db="EMBL/GenBank/DDBJ databases">
        <authorList>
            <consortium name="Genoscope - CEA"/>
            <person name="William W."/>
        </authorList>
    </citation>
    <scope>NUCLEOTIDE SEQUENCE [LARGE SCALE GENOMIC DNA]</scope>
</reference>
<feature type="non-terminal residue" evidence="4">
    <location>
        <position position="1"/>
    </location>
</feature>
<dbReference type="PANTHER" id="PTHR45080:SF8">
    <property type="entry name" value="IG-LIKE DOMAIN-CONTAINING PROTEIN"/>
    <property type="match status" value="1"/>
</dbReference>
<dbReference type="PROSITE" id="PS50835">
    <property type="entry name" value="IG_LIKE"/>
    <property type="match status" value="1"/>
</dbReference>
<dbReference type="GO" id="GO:0008046">
    <property type="term" value="F:axon guidance receptor activity"/>
    <property type="evidence" value="ECO:0007669"/>
    <property type="project" value="TreeGrafter"/>
</dbReference>
<dbReference type="GO" id="GO:0043025">
    <property type="term" value="C:neuronal cell body"/>
    <property type="evidence" value="ECO:0007669"/>
    <property type="project" value="TreeGrafter"/>
</dbReference>
<feature type="non-terminal residue" evidence="4">
    <location>
        <position position="99"/>
    </location>
</feature>
<dbReference type="AlphaFoldDB" id="A0AAV2IAL7"/>
<dbReference type="PANTHER" id="PTHR45080">
    <property type="entry name" value="CONTACTIN 5"/>
    <property type="match status" value="1"/>
</dbReference>
<comment type="caution">
    <text evidence="4">The sequence shown here is derived from an EMBL/GenBank/DDBJ whole genome shotgun (WGS) entry which is preliminary data.</text>
</comment>
<feature type="domain" description="Ig-like" evidence="3">
    <location>
        <begin position="1"/>
        <end position="61"/>
    </location>
</feature>
<evidence type="ECO:0000256" key="2">
    <source>
        <dbReference type="ARBA" id="ARBA00023157"/>
    </source>
</evidence>
<sequence length="99" mass="11062">GKPDPVIIWFKDSTQITGGRFKLLSNGDLHIQSVVLADAGQFRCEAKNIFNMTSAESLLITRRKTRIEKMPFDQEVIAGNDAKFTCSATTDPEEVKNMK</sequence>
<dbReference type="InterPro" id="IPR036179">
    <property type="entry name" value="Ig-like_dom_sf"/>
</dbReference>
<dbReference type="Gene3D" id="2.60.40.10">
    <property type="entry name" value="Immunoglobulins"/>
    <property type="match status" value="1"/>
</dbReference>
<accession>A0AAV2IAL7</accession>
<keyword evidence="5" id="KW-1185">Reference proteome</keyword>
<dbReference type="InterPro" id="IPR007110">
    <property type="entry name" value="Ig-like_dom"/>
</dbReference>